<dbReference type="GO" id="GO:0003677">
    <property type="term" value="F:DNA binding"/>
    <property type="evidence" value="ECO:0007669"/>
    <property type="project" value="UniProtKB-KW"/>
</dbReference>
<dbReference type="Pfam" id="PF12840">
    <property type="entry name" value="HTH_20"/>
    <property type="match status" value="1"/>
</dbReference>
<dbReference type="PANTHER" id="PTHR43132">
    <property type="entry name" value="ARSENICAL RESISTANCE OPERON REPRESSOR ARSR-RELATED"/>
    <property type="match status" value="1"/>
</dbReference>
<dbReference type="SMART" id="SM00418">
    <property type="entry name" value="HTH_ARSR"/>
    <property type="match status" value="1"/>
</dbReference>
<evidence type="ECO:0000256" key="1">
    <source>
        <dbReference type="ARBA" id="ARBA00023015"/>
    </source>
</evidence>
<evidence type="ECO:0000256" key="3">
    <source>
        <dbReference type="ARBA" id="ARBA00023163"/>
    </source>
</evidence>
<dbReference type="CDD" id="cd00090">
    <property type="entry name" value="HTH_ARSR"/>
    <property type="match status" value="1"/>
</dbReference>
<sequence length="120" mass="12527">MTAVPRPIVGDTPSPALNGAEAVAALAALGNPTRLHAFRLIVGAAGDGVNVGTLQAMLDTPASTLNHHLNTLVRAGLVRQHRHGREILNLVEAPRVAALAQFLQALTPAADHRFGNLPQD</sequence>
<gene>
    <name evidence="5" type="ORF">KL86APRO_10891</name>
</gene>
<keyword evidence="3" id="KW-0804">Transcription</keyword>
<reference evidence="5" key="1">
    <citation type="submission" date="2016-04" db="EMBL/GenBank/DDBJ databases">
        <authorList>
            <person name="Evans L.H."/>
            <person name="Alamgir A."/>
            <person name="Owens N."/>
            <person name="Weber N.D."/>
            <person name="Virtaneva K."/>
            <person name="Barbian K."/>
            <person name="Babar A."/>
            <person name="Rosenke K."/>
        </authorList>
    </citation>
    <scope>NUCLEOTIDE SEQUENCE</scope>
    <source>
        <strain evidence="5">86</strain>
    </source>
</reference>
<feature type="domain" description="HTH arsR-type" evidence="4">
    <location>
        <begin position="14"/>
        <end position="111"/>
    </location>
</feature>
<dbReference type="InterPro" id="IPR011991">
    <property type="entry name" value="ArsR-like_HTH"/>
</dbReference>
<dbReference type="PROSITE" id="PS50987">
    <property type="entry name" value="HTH_ARSR_2"/>
    <property type="match status" value="1"/>
</dbReference>
<dbReference type="InterPro" id="IPR036390">
    <property type="entry name" value="WH_DNA-bd_sf"/>
</dbReference>
<dbReference type="AlphaFoldDB" id="A0A212JDE4"/>
<dbReference type="EMBL" id="FLUO01000001">
    <property type="protein sequence ID" value="SBV97493.1"/>
    <property type="molecule type" value="Genomic_DNA"/>
</dbReference>
<dbReference type="InterPro" id="IPR036388">
    <property type="entry name" value="WH-like_DNA-bd_sf"/>
</dbReference>
<keyword evidence="1" id="KW-0805">Transcription regulation</keyword>
<name>A0A212JDE4_9PROT</name>
<proteinExistence type="predicted"/>
<organism evidence="5">
    <name type="scientific">uncultured Alphaproteobacteria bacterium</name>
    <dbReference type="NCBI Taxonomy" id="91750"/>
    <lineage>
        <taxon>Bacteria</taxon>
        <taxon>Pseudomonadati</taxon>
        <taxon>Pseudomonadota</taxon>
        <taxon>Alphaproteobacteria</taxon>
        <taxon>environmental samples</taxon>
    </lineage>
</organism>
<evidence type="ECO:0000256" key="2">
    <source>
        <dbReference type="ARBA" id="ARBA00023125"/>
    </source>
</evidence>
<dbReference type="PRINTS" id="PR00778">
    <property type="entry name" value="HTHARSR"/>
</dbReference>
<accession>A0A212JDE4</accession>
<dbReference type="InterPro" id="IPR001845">
    <property type="entry name" value="HTH_ArsR_DNA-bd_dom"/>
</dbReference>
<protein>
    <submittedName>
        <fullName evidence="5">Transcriptional regulator, ArsR family, putative (Modular protein)</fullName>
    </submittedName>
</protein>
<dbReference type="Gene3D" id="1.10.10.10">
    <property type="entry name" value="Winged helix-like DNA-binding domain superfamily/Winged helix DNA-binding domain"/>
    <property type="match status" value="1"/>
</dbReference>
<dbReference type="InterPro" id="IPR051011">
    <property type="entry name" value="Metal_resp_trans_reg"/>
</dbReference>
<dbReference type="SUPFAM" id="SSF46785">
    <property type="entry name" value="Winged helix' DNA-binding domain"/>
    <property type="match status" value="1"/>
</dbReference>
<dbReference type="GO" id="GO:0003700">
    <property type="term" value="F:DNA-binding transcription factor activity"/>
    <property type="evidence" value="ECO:0007669"/>
    <property type="project" value="InterPro"/>
</dbReference>
<evidence type="ECO:0000313" key="5">
    <source>
        <dbReference type="EMBL" id="SBV97493.1"/>
    </source>
</evidence>
<keyword evidence="2" id="KW-0238">DNA-binding</keyword>
<dbReference type="PANTHER" id="PTHR43132:SF2">
    <property type="entry name" value="ARSENICAL RESISTANCE OPERON REPRESSOR ARSR-RELATED"/>
    <property type="match status" value="1"/>
</dbReference>
<evidence type="ECO:0000259" key="4">
    <source>
        <dbReference type="PROSITE" id="PS50987"/>
    </source>
</evidence>